<dbReference type="AlphaFoldDB" id="A0ABD1EGS6"/>
<evidence type="ECO:0000313" key="3">
    <source>
        <dbReference type="EMBL" id="KAL1493858.1"/>
    </source>
</evidence>
<feature type="compositionally biased region" description="Basic and acidic residues" evidence="1">
    <location>
        <begin position="92"/>
        <end position="104"/>
    </location>
</feature>
<evidence type="ECO:0000313" key="4">
    <source>
        <dbReference type="Proteomes" id="UP001566132"/>
    </source>
</evidence>
<organism evidence="3 4">
    <name type="scientific">Hypothenemus hampei</name>
    <name type="common">Coffee berry borer</name>
    <dbReference type="NCBI Taxonomy" id="57062"/>
    <lineage>
        <taxon>Eukaryota</taxon>
        <taxon>Metazoa</taxon>
        <taxon>Ecdysozoa</taxon>
        <taxon>Arthropoda</taxon>
        <taxon>Hexapoda</taxon>
        <taxon>Insecta</taxon>
        <taxon>Pterygota</taxon>
        <taxon>Neoptera</taxon>
        <taxon>Endopterygota</taxon>
        <taxon>Coleoptera</taxon>
        <taxon>Polyphaga</taxon>
        <taxon>Cucujiformia</taxon>
        <taxon>Curculionidae</taxon>
        <taxon>Scolytinae</taxon>
        <taxon>Hypothenemus</taxon>
    </lineage>
</organism>
<reference evidence="3 4" key="1">
    <citation type="submission" date="2024-05" db="EMBL/GenBank/DDBJ databases">
        <title>Genetic variation in Jamaican populations of the coffee berry borer (Hypothenemus hampei).</title>
        <authorList>
            <person name="Errbii M."/>
            <person name="Myrie A."/>
        </authorList>
    </citation>
    <scope>NUCLEOTIDE SEQUENCE [LARGE SCALE GENOMIC DNA]</scope>
    <source>
        <strain evidence="3">JA-Hopewell-2020-01-JO</strain>
        <tissue evidence="3">Whole body</tissue>
    </source>
</reference>
<feature type="transmembrane region" description="Helical" evidence="2">
    <location>
        <begin position="6"/>
        <end position="24"/>
    </location>
</feature>
<gene>
    <name evidence="3" type="ORF">ABEB36_009544</name>
</gene>
<proteinExistence type="predicted"/>
<name>A0ABD1EGS6_HYPHA</name>
<evidence type="ECO:0000256" key="1">
    <source>
        <dbReference type="SAM" id="MobiDB-lite"/>
    </source>
</evidence>
<feature type="region of interest" description="Disordered" evidence="1">
    <location>
        <begin position="78"/>
        <end position="133"/>
    </location>
</feature>
<evidence type="ECO:0000256" key="2">
    <source>
        <dbReference type="SAM" id="Phobius"/>
    </source>
</evidence>
<keyword evidence="2" id="KW-0472">Membrane</keyword>
<comment type="caution">
    <text evidence="3">The sequence shown here is derived from an EMBL/GenBank/DDBJ whole genome shotgun (WGS) entry which is preliminary data.</text>
</comment>
<keyword evidence="2" id="KW-0812">Transmembrane</keyword>
<dbReference type="EMBL" id="JBDJPC010000007">
    <property type="protein sequence ID" value="KAL1493858.1"/>
    <property type="molecule type" value="Genomic_DNA"/>
</dbReference>
<accession>A0ABD1EGS6</accession>
<keyword evidence="2" id="KW-1133">Transmembrane helix</keyword>
<protein>
    <submittedName>
        <fullName evidence="3">Uncharacterized protein</fullName>
    </submittedName>
</protein>
<keyword evidence="4" id="KW-1185">Reference proteome</keyword>
<sequence length="149" mass="17087">MAFELILLGALIFIFIVSFCGLLQKIKQTYDRERLIAERVVRRREQQERIRRPDDSFTEIYLNPAFGSSSLEEGIFPAAPPPYSRYQSEAPPKYDDVVKLHEPRNNNNDNNNTNNTSFTNEEPADAQHDTALPPYTINVTLLAEATTRQ</sequence>
<feature type="compositionally biased region" description="Low complexity" evidence="1">
    <location>
        <begin position="105"/>
        <end position="120"/>
    </location>
</feature>
<dbReference type="Proteomes" id="UP001566132">
    <property type="component" value="Unassembled WGS sequence"/>
</dbReference>